<keyword evidence="1" id="KW-0472">Membrane</keyword>
<name>A0A172WIE4_9EURY</name>
<dbReference type="AlphaFoldDB" id="A0A172WIE4"/>
<dbReference type="GeneID" id="28496271"/>
<feature type="transmembrane region" description="Helical" evidence="1">
    <location>
        <begin position="67"/>
        <end position="83"/>
    </location>
</feature>
<keyword evidence="1" id="KW-1133">Transmembrane helix</keyword>
<keyword evidence="3" id="KW-1185">Reference proteome</keyword>
<feature type="transmembrane region" description="Helical" evidence="1">
    <location>
        <begin position="25"/>
        <end position="47"/>
    </location>
</feature>
<dbReference type="OrthoDB" id="99931at2157"/>
<evidence type="ECO:0008006" key="4">
    <source>
        <dbReference type="Google" id="ProtNLM"/>
    </source>
</evidence>
<proteinExistence type="predicted"/>
<keyword evidence="1" id="KW-0812">Transmembrane</keyword>
<evidence type="ECO:0000313" key="3">
    <source>
        <dbReference type="Proteomes" id="UP000076969"/>
    </source>
</evidence>
<dbReference type="KEGG" id="tpie:A7C91_08715"/>
<gene>
    <name evidence="2" type="ORF">A7C91_08715</name>
</gene>
<dbReference type="EMBL" id="CP015520">
    <property type="protein sequence ID" value="ANF23243.1"/>
    <property type="molecule type" value="Genomic_DNA"/>
</dbReference>
<dbReference type="Proteomes" id="UP000076969">
    <property type="component" value="Chromosome"/>
</dbReference>
<accession>A0A172WIE4</accession>
<protein>
    <recommendedName>
        <fullName evidence="4">DUF4405 domain-containing protein</fullName>
    </recommendedName>
</protein>
<sequence length="97" mass="11016">MDLMAKAFEEAKNNPKIRKKLKIKAAFSLLLFVMFLGVIFITVGTIIASKAGSFLGMTQLDFLKLRSQYGIIMMFLIIIHLAMNRSIMKKELELLFG</sequence>
<dbReference type="RefSeq" id="WP_068666706.1">
    <property type="nucleotide sequence ID" value="NZ_CP015520.1"/>
</dbReference>
<organism evidence="2 3">
    <name type="scientific">Thermococcus piezophilus</name>
    <dbReference type="NCBI Taxonomy" id="1712654"/>
    <lineage>
        <taxon>Archaea</taxon>
        <taxon>Methanobacteriati</taxon>
        <taxon>Methanobacteriota</taxon>
        <taxon>Thermococci</taxon>
        <taxon>Thermococcales</taxon>
        <taxon>Thermococcaceae</taxon>
        <taxon>Thermococcus</taxon>
    </lineage>
</organism>
<dbReference type="STRING" id="1712654.A7C91_08715"/>
<reference evidence="3" key="1">
    <citation type="journal article" date="2016" name="Syst. Appl. Microbiol.">
        <title>Thermococcus piezophilus sp. nov., a novel hyperthermophilic and piezophilic archaeon with a broad pressure range for growth, isolated from a deepest hydrothermal vent at the Mid-Cayman Rise.</title>
        <authorList>
            <person name="Dalmasso C."/>
            <person name="Oger P."/>
            <person name="Selva G."/>
            <person name="Courtine D."/>
            <person name="L'Haridon S."/>
            <person name="Garlaschelli A."/>
            <person name="Roussel E."/>
            <person name="Miyazaki J."/>
            <person name="Reveillaud J."/>
            <person name="Jebbar M."/>
            <person name="Takai K."/>
            <person name="Maignien L."/>
            <person name="Alain K."/>
        </authorList>
    </citation>
    <scope>NUCLEOTIDE SEQUENCE [LARGE SCALE GENOMIC DNA]</scope>
    <source>
        <strain evidence="3">CDGS</strain>
    </source>
</reference>
<evidence type="ECO:0000256" key="1">
    <source>
        <dbReference type="SAM" id="Phobius"/>
    </source>
</evidence>
<evidence type="ECO:0000313" key="2">
    <source>
        <dbReference type="EMBL" id="ANF23243.1"/>
    </source>
</evidence>